<comment type="pathway">
    <text evidence="2">Cell wall biogenesis; peptidoglycan biosynthesis.</text>
</comment>
<gene>
    <name evidence="10" type="ORF">SAMN02745910_00260</name>
</gene>
<sequence length="739" mass="80522">MSKQNNRSIRKGAAILILIFGSLFFVLAGRFFYIEVTGKANGQLLASRAEKAHTHKSTIEAHRGTIYDRNGTAVAEDTTAYTVIAILDKDYEDHVKDPEKTAEKLAPLLDMKEDKLLSLLTRKGAFQVELGPGGRNINHELRAKIEKLNLPGIGFKESSKRFYPNGEFASHIIGYAQKNEKGETVGMMGIEKQFNDALTEKDGYMTYESDSTGLKLPNPKESIVAPKQGKDVYLTIDQKIQVFLEESMSEVQKEYEPSSIIGIVANPKTGEILAMSNRPGFNPNQRNIQNFGNSAISSRFEPGSTMKIFTLSAAVDAGVYNGDELYESGSYKVGGSKIGDHNNGVGWGPITYNEGVQRSSNVAFAKLAMEKIGPDRLMEYFKKFGLDKKTGINIPGEVGSKFVYNKPLEQVTTAFGQGSAITAIQQIQAVTAVANDGKMMKPYVVKKVVDSQKDKVISETKPEVVGKPISAESAKEVRKLLRTVVTGEHGTGAAYDIDGYEVAGKTGTAQLAGENGKYLTGRENYTFSFMGMAPADDPELVMYVAVKQPHLKAYETGGKPVAEVFNPTMQKSLQYLQVKPSEEEKEKTKSSETKYGNTLDSYVGSSVEEAKKELTGKGLSPVIIGNGETIAEQQPAPGSRIIYGNKVFLQTDGSPTMPDLTGFSYRDVLEISELLNLKTAVSGHGYVAKGSQSIKKGASLENKSLLSVELHSAKKAAEEKREDSDDEQEESSDSNAPLD</sequence>
<dbReference type="EC" id="3.4.16.4" evidence="4"/>
<dbReference type="RefSeq" id="WP_061801791.1">
    <property type="nucleotide sequence ID" value="NZ_FOXX01000001.1"/>
</dbReference>
<dbReference type="Gene3D" id="3.30.70.2110">
    <property type="match status" value="1"/>
</dbReference>
<feature type="domain" description="PASTA" evidence="9">
    <location>
        <begin position="593"/>
        <end position="653"/>
    </location>
</feature>
<dbReference type="PANTHER" id="PTHR30627">
    <property type="entry name" value="PEPTIDOGLYCAN D,D-TRANSPEPTIDASE"/>
    <property type="match status" value="1"/>
</dbReference>
<keyword evidence="8" id="KW-0812">Transmembrane</keyword>
<evidence type="ECO:0000256" key="3">
    <source>
        <dbReference type="ARBA" id="ARBA00007171"/>
    </source>
</evidence>
<dbReference type="InterPro" id="IPR012338">
    <property type="entry name" value="Beta-lactam/transpept-like"/>
</dbReference>
<feature type="compositionally biased region" description="Basic and acidic residues" evidence="7">
    <location>
        <begin position="711"/>
        <end position="723"/>
    </location>
</feature>
<evidence type="ECO:0000256" key="2">
    <source>
        <dbReference type="ARBA" id="ARBA00004752"/>
    </source>
</evidence>
<reference evidence="10 11" key="1">
    <citation type="submission" date="2016-10" db="EMBL/GenBank/DDBJ databases">
        <authorList>
            <person name="Varghese N."/>
            <person name="Submissions S."/>
        </authorList>
    </citation>
    <scope>NUCLEOTIDE SEQUENCE [LARGE SCALE GENOMIC DNA]</scope>
    <source>
        <strain evidence="10 11">DSM 13796</strain>
    </source>
</reference>
<dbReference type="CDD" id="cd06576">
    <property type="entry name" value="PASTA_Pbp2x-like_1"/>
    <property type="match status" value="1"/>
</dbReference>
<evidence type="ECO:0000256" key="1">
    <source>
        <dbReference type="ARBA" id="ARBA00004370"/>
    </source>
</evidence>
<accession>A0A1I5VTV3</accession>
<dbReference type="InterPro" id="IPR001460">
    <property type="entry name" value="PCN-bd_Tpept"/>
</dbReference>
<dbReference type="PANTHER" id="PTHR30627:SF26">
    <property type="entry name" value="PENICILLIN-BINDING PROTEIN 2B"/>
    <property type="match status" value="1"/>
</dbReference>
<feature type="transmembrane region" description="Helical" evidence="8">
    <location>
        <begin position="12"/>
        <end position="33"/>
    </location>
</feature>
<comment type="caution">
    <text evidence="10">The sequence shown here is derived from an EMBL/GenBank/DDBJ whole genome shotgun (WGS) entry which is preliminary data.</text>
</comment>
<dbReference type="Pfam" id="PF03717">
    <property type="entry name" value="PBP_dimer"/>
    <property type="match status" value="1"/>
</dbReference>
<comment type="subcellular location">
    <subcellularLocation>
        <location evidence="1">Membrane</location>
    </subcellularLocation>
</comment>
<dbReference type="Gene3D" id="2.20.70.70">
    <property type="match status" value="1"/>
</dbReference>
<keyword evidence="5 8" id="KW-0472">Membrane</keyword>
<evidence type="ECO:0000256" key="4">
    <source>
        <dbReference type="ARBA" id="ARBA00012448"/>
    </source>
</evidence>
<dbReference type="SUPFAM" id="SSF56519">
    <property type="entry name" value="Penicillin binding protein dimerisation domain"/>
    <property type="match status" value="1"/>
</dbReference>
<dbReference type="Pfam" id="PF00905">
    <property type="entry name" value="Transpeptidase"/>
    <property type="match status" value="1"/>
</dbReference>
<dbReference type="GeneID" id="93709035"/>
<evidence type="ECO:0000259" key="9">
    <source>
        <dbReference type="PROSITE" id="PS51178"/>
    </source>
</evidence>
<proteinExistence type="inferred from homology"/>
<evidence type="ECO:0000256" key="6">
    <source>
        <dbReference type="ARBA" id="ARBA00034000"/>
    </source>
</evidence>
<dbReference type="Pfam" id="PF03793">
    <property type="entry name" value="PASTA"/>
    <property type="match status" value="1"/>
</dbReference>
<evidence type="ECO:0000313" key="11">
    <source>
        <dbReference type="Proteomes" id="UP000182762"/>
    </source>
</evidence>
<feature type="region of interest" description="Disordered" evidence="7">
    <location>
        <begin position="711"/>
        <end position="739"/>
    </location>
</feature>
<dbReference type="CDD" id="cd06575">
    <property type="entry name" value="PASTA_Pbp2x-like_2"/>
    <property type="match status" value="1"/>
</dbReference>
<dbReference type="PROSITE" id="PS51178">
    <property type="entry name" value="PASTA"/>
    <property type="match status" value="1"/>
</dbReference>
<dbReference type="SMART" id="SM00740">
    <property type="entry name" value="PASTA"/>
    <property type="match status" value="1"/>
</dbReference>
<dbReference type="Gene3D" id="3.90.1310.10">
    <property type="entry name" value="Penicillin-binding protein 2a (Domain 2)"/>
    <property type="match status" value="1"/>
</dbReference>
<protein>
    <recommendedName>
        <fullName evidence="4">serine-type D-Ala-D-Ala carboxypeptidase</fullName>
        <ecNumber evidence="4">3.4.16.4</ecNumber>
    </recommendedName>
</protein>
<dbReference type="InterPro" id="IPR036138">
    <property type="entry name" value="PBP_dimer_sf"/>
</dbReference>
<dbReference type="Proteomes" id="UP000182762">
    <property type="component" value="Unassembled WGS sequence"/>
</dbReference>
<comment type="similarity">
    <text evidence="3">Belongs to the transpeptidase family.</text>
</comment>
<evidence type="ECO:0000256" key="5">
    <source>
        <dbReference type="ARBA" id="ARBA00023136"/>
    </source>
</evidence>
<dbReference type="Gene3D" id="3.40.710.10">
    <property type="entry name" value="DD-peptidase/beta-lactamase superfamily"/>
    <property type="match status" value="1"/>
</dbReference>
<dbReference type="EMBL" id="FOXX01000001">
    <property type="protein sequence ID" value="SFQ10988.1"/>
    <property type="molecule type" value="Genomic_DNA"/>
</dbReference>
<keyword evidence="11" id="KW-1185">Reference proteome</keyword>
<dbReference type="SUPFAM" id="SSF56601">
    <property type="entry name" value="beta-lactamase/transpeptidase-like"/>
    <property type="match status" value="1"/>
</dbReference>
<dbReference type="InterPro" id="IPR005543">
    <property type="entry name" value="PASTA_dom"/>
</dbReference>
<evidence type="ECO:0000313" key="10">
    <source>
        <dbReference type="EMBL" id="SFQ10988.1"/>
    </source>
</evidence>
<name>A0A1I5VTV3_9BACI</name>
<dbReference type="SUPFAM" id="SSF54184">
    <property type="entry name" value="Penicillin-binding protein 2x (pbp-2x), c-terminal domain"/>
    <property type="match status" value="2"/>
</dbReference>
<dbReference type="InterPro" id="IPR050515">
    <property type="entry name" value="Beta-lactam/transpept"/>
</dbReference>
<organism evidence="10 11">
    <name type="scientific">Priestia endophytica DSM 13796</name>
    <dbReference type="NCBI Taxonomy" id="1121089"/>
    <lineage>
        <taxon>Bacteria</taxon>
        <taxon>Bacillati</taxon>
        <taxon>Bacillota</taxon>
        <taxon>Bacilli</taxon>
        <taxon>Bacillales</taxon>
        <taxon>Bacillaceae</taxon>
        <taxon>Priestia</taxon>
    </lineage>
</organism>
<keyword evidence="8" id="KW-1133">Transmembrane helix</keyword>
<dbReference type="InterPro" id="IPR005311">
    <property type="entry name" value="PBP_dimer"/>
</dbReference>
<evidence type="ECO:0000256" key="7">
    <source>
        <dbReference type="SAM" id="MobiDB-lite"/>
    </source>
</evidence>
<evidence type="ECO:0000256" key="8">
    <source>
        <dbReference type="SAM" id="Phobius"/>
    </source>
</evidence>
<comment type="catalytic activity">
    <reaction evidence="6">
        <text>Preferential cleavage: (Ac)2-L-Lys-D-Ala-|-D-Ala. Also transpeptidation of peptidyl-alanyl moieties that are N-acyl substituents of D-alanine.</text>
        <dbReference type="EC" id="3.4.16.4"/>
    </reaction>
</comment>